<protein>
    <submittedName>
        <fullName evidence="3">Uncharacterized protein</fullName>
    </submittedName>
</protein>
<comment type="caution">
    <text evidence="3">The sequence shown here is derived from an EMBL/GenBank/DDBJ whole genome shotgun (WGS) entry which is preliminary data.</text>
</comment>
<accession>A0A811JV95</accession>
<keyword evidence="2" id="KW-0812">Transmembrane</keyword>
<dbReference type="Proteomes" id="UP000614601">
    <property type="component" value="Unassembled WGS sequence"/>
</dbReference>
<keyword evidence="2" id="KW-0472">Membrane</keyword>
<gene>
    <name evidence="3" type="ORF">BOKJ2_LOCUS2071</name>
</gene>
<proteinExistence type="predicted"/>
<sequence length="114" mass="12791">MYSKDSLALAFIALFYSIGVVSFWLSVRLIGHGVEVEMSDEDEEEDHIHNYLPSTFVKLDSVESIDRIKGNVRYAPVRQLEEEVDLSRSRIFGPSESSSSMTSPDVFAKSQGTL</sequence>
<feature type="transmembrane region" description="Helical" evidence="2">
    <location>
        <begin position="6"/>
        <end position="25"/>
    </location>
</feature>
<feature type="region of interest" description="Disordered" evidence="1">
    <location>
        <begin position="91"/>
        <end position="114"/>
    </location>
</feature>
<name>A0A811JV95_9BILA</name>
<evidence type="ECO:0000256" key="2">
    <source>
        <dbReference type="SAM" id="Phobius"/>
    </source>
</evidence>
<evidence type="ECO:0000313" key="4">
    <source>
        <dbReference type="Proteomes" id="UP000614601"/>
    </source>
</evidence>
<reference evidence="3" key="1">
    <citation type="submission" date="2020-09" db="EMBL/GenBank/DDBJ databases">
        <authorList>
            <person name="Kikuchi T."/>
        </authorList>
    </citation>
    <scope>NUCLEOTIDE SEQUENCE</scope>
    <source>
        <strain evidence="3">SH1</strain>
    </source>
</reference>
<keyword evidence="2" id="KW-1133">Transmembrane helix</keyword>
<evidence type="ECO:0000313" key="3">
    <source>
        <dbReference type="EMBL" id="CAD5207387.1"/>
    </source>
</evidence>
<evidence type="ECO:0000256" key="1">
    <source>
        <dbReference type="SAM" id="MobiDB-lite"/>
    </source>
</evidence>
<dbReference type="EMBL" id="CAJFCW020000001">
    <property type="protein sequence ID" value="CAG9085433.1"/>
    <property type="molecule type" value="Genomic_DNA"/>
</dbReference>
<dbReference type="Proteomes" id="UP000783686">
    <property type="component" value="Unassembled WGS sequence"/>
</dbReference>
<keyword evidence="4" id="KW-1185">Reference proteome</keyword>
<organism evidence="3 4">
    <name type="scientific">Bursaphelenchus okinawaensis</name>
    <dbReference type="NCBI Taxonomy" id="465554"/>
    <lineage>
        <taxon>Eukaryota</taxon>
        <taxon>Metazoa</taxon>
        <taxon>Ecdysozoa</taxon>
        <taxon>Nematoda</taxon>
        <taxon>Chromadorea</taxon>
        <taxon>Rhabditida</taxon>
        <taxon>Tylenchina</taxon>
        <taxon>Tylenchomorpha</taxon>
        <taxon>Aphelenchoidea</taxon>
        <taxon>Aphelenchoididae</taxon>
        <taxon>Bursaphelenchus</taxon>
    </lineage>
</organism>
<dbReference type="EMBL" id="CAJFDH010000001">
    <property type="protein sequence ID" value="CAD5207387.1"/>
    <property type="molecule type" value="Genomic_DNA"/>
</dbReference>
<dbReference type="AlphaFoldDB" id="A0A811JV95"/>